<organism evidence="4 5">
    <name type="scientific">Muricoccus nepalensis</name>
    <dbReference type="NCBI Taxonomy" id="1854500"/>
    <lineage>
        <taxon>Bacteria</taxon>
        <taxon>Pseudomonadati</taxon>
        <taxon>Pseudomonadota</taxon>
        <taxon>Alphaproteobacteria</taxon>
        <taxon>Acetobacterales</taxon>
        <taxon>Roseomonadaceae</taxon>
        <taxon>Muricoccus</taxon>
    </lineage>
</organism>
<evidence type="ECO:0000313" key="4">
    <source>
        <dbReference type="EMBL" id="TPG52363.1"/>
    </source>
</evidence>
<dbReference type="InterPro" id="IPR009009">
    <property type="entry name" value="RlpA-like_DPBB"/>
</dbReference>
<gene>
    <name evidence="1" type="primary">rlpA</name>
    <name evidence="4" type="ORF">EAH89_18430</name>
</gene>
<dbReference type="InterPro" id="IPR036908">
    <property type="entry name" value="RlpA-like_sf"/>
</dbReference>
<proteinExistence type="inferred from homology"/>
<dbReference type="Gene3D" id="2.40.40.10">
    <property type="entry name" value="RlpA-like domain"/>
    <property type="match status" value="1"/>
</dbReference>
<feature type="signal peptide" evidence="1">
    <location>
        <begin position="1"/>
        <end position="24"/>
    </location>
</feature>
<dbReference type="GO" id="GO:0008932">
    <property type="term" value="F:lytic endotransglycosylase activity"/>
    <property type="evidence" value="ECO:0007669"/>
    <property type="project" value="UniProtKB-UniRule"/>
</dbReference>
<comment type="similarity">
    <text evidence="1">Belongs to the RlpA family.</text>
</comment>
<keyword evidence="1" id="KW-0732">Signal</keyword>
<accession>A0A502FTR1</accession>
<dbReference type="CDD" id="cd22268">
    <property type="entry name" value="DPBB_RlpA-like"/>
    <property type="match status" value="1"/>
</dbReference>
<dbReference type="EC" id="4.2.2.-" evidence="1"/>
<evidence type="ECO:0000256" key="1">
    <source>
        <dbReference type="HAMAP-Rule" id="MF_02071"/>
    </source>
</evidence>
<dbReference type="GO" id="GO:0071555">
    <property type="term" value="P:cell wall organization"/>
    <property type="evidence" value="ECO:0007669"/>
    <property type="project" value="UniProtKB-KW"/>
</dbReference>
<dbReference type="OrthoDB" id="9779128at2"/>
<dbReference type="Pfam" id="PF03330">
    <property type="entry name" value="DPBB_1"/>
    <property type="match status" value="1"/>
</dbReference>
<dbReference type="EMBL" id="RCZP01000021">
    <property type="protein sequence ID" value="TPG52363.1"/>
    <property type="molecule type" value="Genomic_DNA"/>
</dbReference>
<keyword evidence="5" id="KW-1185">Reference proteome</keyword>
<evidence type="ECO:0000259" key="3">
    <source>
        <dbReference type="Pfam" id="PF03330"/>
    </source>
</evidence>
<dbReference type="AlphaFoldDB" id="A0A502FTR1"/>
<feature type="region of interest" description="Disordered" evidence="2">
    <location>
        <begin position="39"/>
        <end position="73"/>
    </location>
</feature>
<evidence type="ECO:0000313" key="5">
    <source>
        <dbReference type="Proteomes" id="UP000317078"/>
    </source>
</evidence>
<reference evidence="4 5" key="1">
    <citation type="journal article" date="2019" name="Environ. Microbiol.">
        <title>Species interactions and distinct microbial communities in high Arctic permafrost affected cryosols are associated with the CH4 and CO2 gas fluxes.</title>
        <authorList>
            <person name="Altshuler I."/>
            <person name="Hamel J."/>
            <person name="Turney S."/>
            <person name="Magnuson E."/>
            <person name="Levesque R."/>
            <person name="Greer C."/>
            <person name="Whyte L.G."/>
        </authorList>
    </citation>
    <scope>NUCLEOTIDE SEQUENCE [LARGE SCALE GENOMIC DNA]</scope>
    <source>
        <strain evidence="4 5">S9.3B</strain>
    </source>
</reference>
<comment type="caution">
    <text evidence="4">The sequence shown here is derived from an EMBL/GenBank/DDBJ whole genome shotgun (WGS) entry which is preliminary data.</text>
</comment>
<dbReference type="Proteomes" id="UP000317078">
    <property type="component" value="Unassembled WGS sequence"/>
</dbReference>
<dbReference type="GO" id="GO:0000270">
    <property type="term" value="P:peptidoglycan metabolic process"/>
    <property type="evidence" value="ECO:0007669"/>
    <property type="project" value="UniProtKB-UniRule"/>
</dbReference>
<comment type="function">
    <text evidence="1">Lytic transglycosylase with a strong preference for naked glycan strands that lack stem peptides.</text>
</comment>
<name>A0A502FTR1_9PROT</name>
<protein>
    <recommendedName>
        <fullName evidence="1">Endolytic peptidoglycan transglycosylase RlpA</fullName>
        <ecNumber evidence="1">4.2.2.-</ecNumber>
    </recommendedName>
</protein>
<feature type="chain" id="PRO_5021519070" description="Endolytic peptidoglycan transglycosylase RlpA" evidence="1">
    <location>
        <begin position="25"/>
        <end position="180"/>
    </location>
</feature>
<sequence length="180" mass="18889" precursor="true">MRRYAATFLAALLAFGWASGAALARAGARDDGRATAISRHEQSHANVHAAPAGRARAPRRGRRAPAVASPGLTQRGHASVYASRLAGRRMANGGRFDPRSDTVASRTLPLGARVRVTNLRTGRSAVAHVRDRGPSARRRILDLSPGLAARLGMGRTGTAPVAVTLLPGLSTPAEAAPRRR</sequence>
<dbReference type="InterPro" id="IPR034718">
    <property type="entry name" value="RlpA"/>
</dbReference>
<dbReference type="SUPFAM" id="SSF50685">
    <property type="entry name" value="Barwin-like endoglucanases"/>
    <property type="match status" value="1"/>
</dbReference>
<keyword evidence="1" id="KW-0456">Lyase</keyword>
<keyword evidence="1" id="KW-0961">Cell wall biogenesis/degradation</keyword>
<evidence type="ECO:0000256" key="2">
    <source>
        <dbReference type="SAM" id="MobiDB-lite"/>
    </source>
</evidence>
<dbReference type="RefSeq" id="WP_140885198.1">
    <property type="nucleotide sequence ID" value="NZ_RCZP01000021.1"/>
</dbReference>
<dbReference type="PANTHER" id="PTHR34183:SF8">
    <property type="entry name" value="ENDOLYTIC PEPTIDOGLYCAN TRANSGLYCOSYLASE RLPA-RELATED"/>
    <property type="match status" value="1"/>
</dbReference>
<feature type="domain" description="RlpA-like protein double-psi beta-barrel" evidence="3">
    <location>
        <begin position="74"/>
        <end position="162"/>
    </location>
</feature>
<dbReference type="HAMAP" id="MF_02071">
    <property type="entry name" value="RlpA"/>
    <property type="match status" value="1"/>
</dbReference>
<dbReference type="PANTHER" id="PTHR34183">
    <property type="entry name" value="ENDOLYTIC PEPTIDOGLYCAN TRANSGLYCOSYLASE RLPA"/>
    <property type="match status" value="1"/>
</dbReference>